<evidence type="ECO:0000256" key="7">
    <source>
        <dbReference type="ARBA" id="ARBA00022660"/>
    </source>
</evidence>
<evidence type="ECO:0000313" key="16">
    <source>
        <dbReference type="Proteomes" id="UP001162483"/>
    </source>
</evidence>
<evidence type="ECO:0000256" key="9">
    <source>
        <dbReference type="ARBA" id="ARBA00022982"/>
    </source>
</evidence>
<dbReference type="InterPro" id="IPR008698">
    <property type="entry name" value="NDUB7"/>
</dbReference>
<keyword evidence="11" id="KW-0472">Membrane</keyword>
<gene>
    <name evidence="15" type="ORF">SPARVUS_LOCUS11119793</name>
</gene>
<proteinExistence type="inferred from homology"/>
<dbReference type="PANTHER" id="PTHR20900:SF0">
    <property type="entry name" value="NADH DEHYDROGENASE [UBIQUINONE] 1 BETA SUBCOMPLEX SUBUNIT 7"/>
    <property type="match status" value="1"/>
</dbReference>
<dbReference type="Pfam" id="PF05676">
    <property type="entry name" value="NDUF_B7"/>
    <property type="match status" value="1"/>
</dbReference>
<keyword evidence="6" id="KW-0813">Transport</keyword>
<protein>
    <recommendedName>
        <fullName evidence="5">NADH dehydrogenase [ubiquinone] 1 beta subcomplex subunit 7</fullName>
    </recommendedName>
    <alternativeName>
        <fullName evidence="13">Complex I-B18</fullName>
    </alternativeName>
    <alternativeName>
        <fullName evidence="14">NADH-ubiquinone oxidoreductase B18 subunit</fullName>
    </alternativeName>
</protein>
<evidence type="ECO:0000256" key="5">
    <source>
        <dbReference type="ARBA" id="ARBA00018677"/>
    </source>
</evidence>
<organism evidence="15 16">
    <name type="scientific">Staurois parvus</name>
    <dbReference type="NCBI Taxonomy" id="386267"/>
    <lineage>
        <taxon>Eukaryota</taxon>
        <taxon>Metazoa</taxon>
        <taxon>Chordata</taxon>
        <taxon>Craniata</taxon>
        <taxon>Vertebrata</taxon>
        <taxon>Euteleostomi</taxon>
        <taxon>Amphibia</taxon>
        <taxon>Batrachia</taxon>
        <taxon>Anura</taxon>
        <taxon>Neobatrachia</taxon>
        <taxon>Ranoidea</taxon>
        <taxon>Ranidae</taxon>
        <taxon>Staurois</taxon>
    </lineage>
</organism>
<keyword evidence="9" id="KW-0249">Electron transport</keyword>
<name>A0ABN9F2L9_9NEOB</name>
<comment type="function">
    <text evidence="1">Accessory subunit of the mitochondrial membrane respiratory chain NADH dehydrogenase (Complex I), that is believed not to be involved in catalysis. Complex I functions in the transfer of electrons from NADH to the respiratory chain. The immediate electron acceptor for the enzyme is believed to be ubiquinone.</text>
</comment>
<sequence>MGAHLVRRYMGEPEPDPRTIPASPVGEQFQEREMVATQEEMNLAKLPLAHRDYCAHLLIKLMKCKRDMGLNIFGCMDERHEYDYCQHLDYVQRMKQYERERRLLVRKAYKEQMNAE</sequence>
<evidence type="ECO:0000256" key="1">
    <source>
        <dbReference type="ARBA" id="ARBA00003195"/>
    </source>
</evidence>
<comment type="caution">
    <text evidence="15">The sequence shown here is derived from an EMBL/GenBank/DDBJ whole genome shotgun (WGS) entry which is preliminary data.</text>
</comment>
<evidence type="ECO:0000256" key="14">
    <source>
        <dbReference type="ARBA" id="ARBA00030710"/>
    </source>
</evidence>
<dbReference type="PANTHER" id="PTHR20900">
    <property type="entry name" value="NADH:UBIQUINONE OXIDOREDUCTASE B18-LIKE SUBUNIT"/>
    <property type="match status" value="1"/>
</dbReference>
<evidence type="ECO:0000256" key="4">
    <source>
        <dbReference type="ARBA" id="ARBA00008006"/>
    </source>
</evidence>
<keyword evidence="16" id="KW-1185">Reference proteome</keyword>
<dbReference type="EMBL" id="CATNWA010016217">
    <property type="protein sequence ID" value="CAI9590897.1"/>
    <property type="molecule type" value="Genomic_DNA"/>
</dbReference>
<evidence type="ECO:0000256" key="2">
    <source>
        <dbReference type="ARBA" id="ARBA00004569"/>
    </source>
</evidence>
<evidence type="ECO:0000256" key="13">
    <source>
        <dbReference type="ARBA" id="ARBA00030188"/>
    </source>
</evidence>
<evidence type="ECO:0000313" key="15">
    <source>
        <dbReference type="EMBL" id="CAI9590897.1"/>
    </source>
</evidence>
<comment type="subcellular location">
    <subcellularLocation>
        <location evidence="3">Mitochondrion inner membrane</location>
        <topology evidence="3">Peripheral membrane protein</topology>
    </subcellularLocation>
    <subcellularLocation>
        <location evidence="2">Mitochondrion intermembrane space</location>
    </subcellularLocation>
</comment>
<reference evidence="15" key="1">
    <citation type="submission" date="2023-05" db="EMBL/GenBank/DDBJ databases">
        <authorList>
            <person name="Stuckert A."/>
        </authorList>
    </citation>
    <scope>NUCLEOTIDE SEQUENCE</scope>
</reference>
<evidence type="ECO:0000256" key="6">
    <source>
        <dbReference type="ARBA" id="ARBA00022448"/>
    </source>
</evidence>
<evidence type="ECO:0000256" key="10">
    <source>
        <dbReference type="ARBA" id="ARBA00023128"/>
    </source>
</evidence>
<evidence type="ECO:0000256" key="8">
    <source>
        <dbReference type="ARBA" id="ARBA00022792"/>
    </source>
</evidence>
<keyword evidence="8" id="KW-0999">Mitochondrion inner membrane</keyword>
<keyword evidence="10" id="KW-0496">Mitochondrion</keyword>
<dbReference type="Proteomes" id="UP001162483">
    <property type="component" value="Unassembled WGS sequence"/>
</dbReference>
<keyword evidence="7" id="KW-0679">Respiratory chain</keyword>
<keyword evidence="12" id="KW-1015">Disulfide bond</keyword>
<accession>A0ABN9F2L9</accession>
<evidence type="ECO:0000256" key="12">
    <source>
        <dbReference type="ARBA" id="ARBA00023157"/>
    </source>
</evidence>
<evidence type="ECO:0000256" key="11">
    <source>
        <dbReference type="ARBA" id="ARBA00023136"/>
    </source>
</evidence>
<evidence type="ECO:0000256" key="3">
    <source>
        <dbReference type="ARBA" id="ARBA00004637"/>
    </source>
</evidence>
<comment type="similarity">
    <text evidence="4">Belongs to the complex I NDUFB7 subunit family.</text>
</comment>